<dbReference type="InterPro" id="IPR029063">
    <property type="entry name" value="SAM-dependent_MTases_sf"/>
</dbReference>
<dbReference type="EMBL" id="JAALHA020000013">
    <property type="protein sequence ID" value="MDR9897660.1"/>
    <property type="molecule type" value="Genomic_DNA"/>
</dbReference>
<evidence type="ECO:0000313" key="1">
    <source>
        <dbReference type="EMBL" id="MDR9897660.1"/>
    </source>
</evidence>
<dbReference type="SUPFAM" id="SSF53335">
    <property type="entry name" value="S-adenosyl-L-methionine-dependent methyltransferases"/>
    <property type="match status" value="1"/>
</dbReference>
<name>A0AAP5IEU4_9CYAN</name>
<protein>
    <submittedName>
        <fullName evidence="1">Methyltransferase, TIGR04325 family</fullName>
        <ecNumber evidence="1">2.1.1.-</ecNumber>
    </submittedName>
</protein>
<reference evidence="2" key="1">
    <citation type="journal article" date="2021" name="Science">
        <title>Hunting the eagle killer: A cyanobacterial neurotoxin causes vacuolar myelinopathy.</title>
        <authorList>
            <person name="Breinlinger S."/>
            <person name="Phillips T.J."/>
            <person name="Haram B.N."/>
            <person name="Mares J."/>
            <person name="Martinez Yerena J.A."/>
            <person name="Hrouzek P."/>
            <person name="Sobotka R."/>
            <person name="Henderson W.M."/>
            <person name="Schmieder P."/>
            <person name="Williams S.M."/>
            <person name="Lauderdale J.D."/>
            <person name="Wilde H.D."/>
            <person name="Gerrin W."/>
            <person name="Kust A."/>
            <person name="Washington J.W."/>
            <person name="Wagner C."/>
            <person name="Geier B."/>
            <person name="Liebeke M."/>
            <person name="Enke H."/>
            <person name="Niedermeyer T.H.J."/>
            <person name="Wilde S.B."/>
        </authorList>
    </citation>
    <scope>NUCLEOTIDE SEQUENCE [LARGE SCALE GENOMIC DNA]</scope>
    <source>
        <strain evidence="2">Thurmond2011</strain>
    </source>
</reference>
<gene>
    <name evidence="1" type="ORF">G7B40_024270</name>
</gene>
<dbReference type="EC" id="2.1.1.-" evidence="1"/>
<dbReference type="InterPro" id="IPR027612">
    <property type="entry name" value="Put_MTase_LIC12133"/>
</dbReference>
<dbReference type="NCBIfam" id="TIGR04325">
    <property type="entry name" value="MTase_LIC12133"/>
    <property type="match status" value="1"/>
</dbReference>
<organism evidence="1 2">
    <name type="scientific">Aetokthonos hydrillicola Thurmond2011</name>
    <dbReference type="NCBI Taxonomy" id="2712845"/>
    <lineage>
        <taxon>Bacteria</taxon>
        <taxon>Bacillati</taxon>
        <taxon>Cyanobacteriota</taxon>
        <taxon>Cyanophyceae</taxon>
        <taxon>Nostocales</taxon>
        <taxon>Hapalosiphonaceae</taxon>
        <taxon>Aetokthonos</taxon>
    </lineage>
</organism>
<dbReference type="AlphaFoldDB" id="A0AAP5IEU4"/>
<dbReference type="Proteomes" id="UP000667802">
    <property type="component" value="Unassembled WGS sequence"/>
</dbReference>
<accession>A0AAP5IEU4</accession>
<dbReference type="RefSeq" id="WP_208342142.1">
    <property type="nucleotide sequence ID" value="NZ_CAWQFN010000076.1"/>
</dbReference>
<evidence type="ECO:0000313" key="2">
    <source>
        <dbReference type="Proteomes" id="UP000667802"/>
    </source>
</evidence>
<dbReference type="GO" id="GO:0008168">
    <property type="term" value="F:methyltransferase activity"/>
    <property type="evidence" value="ECO:0007669"/>
    <property type="project" value="UniProtKB-KW"/>
</dbReference>
<sequence length="284" mass="33239">MLDIICRNIGFSMKRIIKQIPFTQKFYRYLKELEYRRRFSTNGYGTFWGIFDTFEQAKEAAPQTKSIGYDNADLAEEYAKMLEQENWENSGRIIASYDYPVLFWLKSIFNPNSSNNVFDFGGNVGIHFYNYSKYIKYPENIQWTVCDLPAIVLAGKTIAQKRQVDNLYFTINLNDANNKDIFMASGSIQYVENLAYVLSQFDKPKHLLINRLPLYHGQKFVTLQNGGQVFYPQYVFNKTEFIEAITNIGYELIDIWEDNVDSCLIPFHPEKTVPVYSGLYFKLK</sequence>
<keyword evidence="1" id="KW-0808">Transferase</keyword>
<keyword evidence="2" id="KW-1185">Reference proteome</keyword>
<keyword evidence="1" id="KW-0489">Methyltransferase</keyword>
<comment type="caution">
    <text evidence="1">The sequence shown here is derived from an EMBL/GenBank/DDBJ whole genome shotgun (WGS) entry which is preliminary data.</text>
</comment>
<proteinExistence type="predicted"/>
<dbReference type="GO" id="GO:0032259">
    <property type="term" value="P:methylation"/>
    <property type="evidence" value="ECO:0007669"/>
    <property type="project" value="UniProtKB-KW"/>
</dbReference>